<evidence type="ECO:0000313" key="1">
    <source>
        <dbReference type="EMBL" id="TWT26830.1"/>
    </source>
</evidence>
<dbReference type="OrthoDB" id="9831354at2"/>
<protein>
    <submittedName>
        <fullName evidence="1">Uncharacterized protein</fullName>
    </submittedName>
</protein>
<dbReference type="Proteomes" id="UP000320791">
    <property type="component" value="Unassembled WGS sequence"/>
</dbReference>
<gene>
    <name evidence="1" type="ORF">FRX94_04305</name>
</gene>
<keyword evidence="2" id="KW-1185">Reference proteome</keyword>
<reference evidence="1 2" key="1">
    <citation type="submission" date="2019-08" db="EMBL/GenBank/DDBJ databases">
        <authorList>
            <person name="Lei W."/>
        </authorList>
    </citation>
    <scope>NUCLEOTIDE SEQUENCE [LARGE SCALE GENOMIC DNA]</scope>
    <source>
        <strain evidence="1 2">CCUG 58627</strain>
    </source>
</reference>
<sequence length="158" mass="17315">MLLTITLTGKPSVNGNSVSNIKALELAYLLSENDGKIAKKKVLCELYNNFCSKNALWYPVKGCSSLGVDVEYNAESREYSTTAQITSDLGKVFTSLGQGDIWRALFFLRGPVLPGCQDWFADNMRTALNECLAEVMAAADPEEQQIIAANLEERGVVL</sequence>
<organism evidence="1 2">
    <name type="scientific">Corynebacterium canis</name>
    <dbReference type="NCBI Taxonomy" id="679663"/>
    <lineage>
        <taxon>Bacteria</taxon>
        <taxon>Bacillati</taxon>
        <taxon>Actinomycetota</taxon>
        <taxon>Actinomycetes</taxon>
        <taxon>Mycobacteriales</taxon>
        <taxon>Corynebacteriaceae</taxon>
        <taxon>Corynebacterium</taxon>
    </lineage>
</organism>
<evidence type="ECO:0000313" key="2">
    <source>
        <dbReference type="Proteomes" id="UP000320791"/>
    </source>
</evidence>
<accession>A0A5C5UN23</accession>
<name>A0A5C5UN23_9CORY</name>
<dbReference type="EMBL" id="VOHM01000006">
    <property type="protein sequence ID" value="TWT26830.1"/>
    <property type="molecule type" value="Genomic_DNA"/>
</dbReference>
<comment type="caution">
    <text evidence="1">The sequence shown here is derived from an EMBL/GenBank/DDBJ whole genome shotgun (WGS) entry which is preliminary data.</text>
</comment>
<dbReference type="RefSeq" id="WP_146323894.1">
    <property type="nucleotide sequence ID" value="NZ_BAABLR010000005.1"/>
</dbReference>
<proteinExistence type="predicted"/>
<dbReference type="AlphaFoldDB" id="A0A5C5UN23"/>